<evidence type="ECO:0000313" key="4">
    <source>
        <dbReference type="Proteomes" id="UP001596135"/>
    </source>
</evidence>
<feature type="region of interest" description="Disordered" evidence="1">
    <location>
        <begin position="54"/>
        <end position="77"/>
    </location>
</feature>
<dbReference type="EMBL" id="JBHSRJ010000001">
    <property type="protein sequence ID" value="MFC6041884.1"/>
    <property type="molecule type" value="Genomic_DNA"/>
</dbReference>
<evidence type="ECO:0000256" key="2">
    <source>
        <dbReference type="SAM" id="SignalP"/>
    </source>
</evidence>
<gene>
    <name evidence="3" type="ORF">ACFPYL_02295</name>
</gene>
<dbReference type="Gene3D" id="1.20.5.320">
    <property type="entry name" value="6-Phosphogluconate Dehydrogenase, domain 3"/>
    <property type="match status" value="1"/>
</dbReference>
<evidence type="ECO:0008006" key="5">
    <source>
        <dbReference type="Google" id="ProtNLM"/>
    </source>
</evidence>
<name>A0ABW1LDT9_9ACTN</name>
<feature type="signal peptide" evidence="2">
    <location>
        <begin position="1"/>
        <end position="24"/>
    </location>
</feature>
<sequence>MRRTVIWASLLALAIVITGTTSYAASKYVVTSSKQVKDGSLSTADLSKKARVQLHGARGSAGPQGMQGPTGQAGPVGPSHAYSATMPASVALPASTGQTLMTVNVPAGDYVVMARIQGETGSDPNPGNNYRFDCSLSGPDVTFDDPVYRVGVDPYVERYLTFQGAGAVEQAGTITLSCYAGNGHDLSVISGQLQAIQVGDLD</sequence>
<accession>A0ABW1LDT9</accession>
<evidence type="ECO:0000313" key="3">
    <source>
        <dbReference type="EMBL" id="MFC6041884.1"/>
    </source>
</evidence>
<dbReference type="RefSeq" id="WP_379149916.1">
    <property type="nucleotide sequence ID" value="NZ_JBHSRJ010000001.1"/>
</dbReference>
<protein>
    <recommendedName>
        <fullName evidence="5">Collagen-like protein</fullName>
    </recommendedName>
</protein>
<feature type="chain" id="PRO_5045850236" description="Collagen-like protein" evidence="2">
    <location>
        <begin position="25"/>
        <end position="202"/>
    </location>
</feature>
<reference evidence="4" key="1">
    <citation type="journal article" date="2019" name="Int. J. Syst. Evol. Microbiol.">
        <title>The Global Catalogue of Microorganisms (GCM) 10K type strain sequencing project: providing services to taxonomists for standard genome sequencing and annotation.</title>
        <authorList>
            <consortium name="The Broad Institute Genomics Platform"/>
            <consortium name="The Broad Institute Genome Sequencing Center for Infectious Disease"/>
            <person name="Wu L."/>
            <person name="Ma J."/>
        </authorList>
    </citation>
    <scope>NUCLEOTIDE SEQUENCE [LARGE SCALE GENOMIC DNA]</scope>
    <source>
        <strain evidence="4">CCUG 54522</strain>
    </source>
</reference>
<organism evidence="3 4">
    <name type="scientific">Nocardioides hankookensis</name>
    <dbReference type="NCBI Taxonomy" id="443157"/>
    <lineage>
        <taxon>Bacteria</taxon>
        <taxon>Bacillati</taxon>
        <taxon>Actinomycetota</taxon>
        <taxon>Actinomycetes</taxon>
        <taxon>Propionibacteriales</taxon>
        <taxon>Nocardioidaceae</taxon>
        <taxon>Nocardioides</taxon>
    </lineage>
</organism>
<keyword evidence="4" id="KW-1185">Reference proteome</keyword>
<proteinExistence type="predicted"/>
<keyword evidence="2" id="KW-0732">Signal</keyword>
<evidence type="ECO:0000256" key="1">
    <source>
        <dbReference type="SAM" id="MobiDB-lite"/>
    </source>
</evidence>
<dbReference type="Proteomes" id="UP001596135">
    <property type="component" value="Unassembled WGS sequence"/>
</dbReference>
<comment type="caution">
    <text evidence="3">The sequence shown here is derived from an EMBL/GenBank/DDBJ whole genome shotgun (WGS) entry which is preliminary data.</text>
</comment>